<dbReference type="Pfam" id="PF14322">
    <property type="entry name" value="SusD-like_3"/>
    <property type="match status" value="1"/>
</dbReference>
<evidence type="ECO:0000256" key="5">
    <source>
        <dbReference type="ARBA" id="ARBA00023237"/>
    </source>
</evidence>
<dbReference type="InterPro" id="IPR011990">
    <property type="entry name" value="TPR-like_helical_dom_sf"/>
</dbReference>
<evidence type="ECO:0000313" key="10">
    <source>
        <dbReference type="Proteomes" id="UP000664265"/>
    </source>
</evidence>
<evidence type="ECO:0000256" key="6">
    <source>
        <dbReference type="SAM" id="SignalP"/>
    </source>
</evidence>
<dbReference type="Pfam" id="PF07980">
    <property type="entry name" value="SusD_RagB"/>
    <property type="match status" value="1"/>
</dbReference>
<evidence type="ECO:0000256" key="1">
    <source>
        <dbReference type="ARBA" id="ARBA00004442"/>
    </source>
</evidence>
<comment type="similarity">
    <text evidence="2">Belongs to the SusD family.</text>
</comment>
<evidence type="ECO:0000256" key="4">
    <source>
        <dbReference type="ARBA" id="ARBA00023136"/>
    </source>
</evidence>
<evidence type="ECO:0000256" key="2">
    <source>
        <dbReference type="ARBA" id="ARBA00006275"/>
    </source>
</evidence>
<feature type="chain" id="PRO_5046699528" evidence="6">
    <location>
        <begin position="20"/>
        <end position="550"/>
    </location>
</feature>
<gene>
    <name evidence="9" type="ORF">JHU38_00805</name>
</gene>
<sequence length="550" mass="62677">MKAKYLGLCLLGASLGLSSCNDFLDLKPSDKATNSLVWSSSTNAQMAIDYYYCLLPALSSFGTYQCSVGMAEGLTDEFKYGNMTFNALMYIPNEISYGGLPLTAGYTDTYLGVWESTYENIRRINESLQYLHRSSLGENDVKYFEGQLRFFRGMCYFELLKRYHQAILYTEDLSQISTNKKLDSEEEGWKFVQADLKFAGENLPVSASATGRLTSGAAYALLSRAMLYCKDWTAVKEAAEKVIAMKYQLTDNYADAFTGGNSEAICQYTYDSKISLTHSFDTYYAPGGDKALDGNQADGGFGTPTQDMVEEYEMTDGKRFDWAAWHEAAKTGTTLAPPYDKLEPRFKATILYNGATWKGRKIEPFVGGTDGWCRWEADPKTNGRTTTGYYLRKLVDENHHFTTVQNCTQPCIVIRLAEVYLNYAEACYRLNDAAKALEYLNKVRERVALPKLTGLSGDRLFEALRHERKVELAFEGLYYWDMRRWELADQTFTGIRRHGLKIEKMGDLYRYTYVDVDNQDLNFPKKLYRLPVPVGELNNNKEIDQFPEWK</sequence>
<dbReference type="EMBL" id="JAERMS010000001">
    <property type="protein sequence ID" value="MBO1362334.1"/>
    <property type="molecule type" value="Genomic_DNA"/>
</dbReference>
<proteinExistence type="inferred from homology"/>
<evidence type="ECO:0000259" key="8">
    <source>
        <dbReference type="Pfam" id="PF14322"/>
    </source>
</evidence>
<dbReference type="InterPro" id="IPR012944">
    <property type="entry name" value="SusD_RagB_dom"/>
</dbReference>
<evidence type="ECO:0000259" key="7">
    <source>
        <dbReference type="Pfam" id="PF07980"/>
    </source>
</evidence>
<keyword evidence="4" id="KW-0472">Membrane</keyword>
<keyword evidence="3 6" id="KW-0732">Signal</keyword>
<dbReference type="RefSeq" id="WP_107581496.1">
    <property type="nucleotide sequence ID" value="NZ_JAERMS010000001.1"/>
</dbReference>
<accession>A0ABS3M2C2</accession>
<evidence type="ECO:0000313" key="9">
    <source>
        <dbReference type="EMBL" id="MBO1362334.1"/>
    </source>
</evidence>
<evidence type="ECO:0000256" key="3">
    <source>
        <dbReference type="ARBA" id="ARBA00022729"/>
    </source>
</evidence>
<organism evidence="9 10">
    <name type="scientific">Prevotella illustrans</name>
    <dbReference type="NCBI Taxonomy" id="2800387"/>
    <lineage>
        <taxon>Bacteria</taxon>
        <taxon>Pseudomonadati</taxon>
        <taxon>Bacteroidota</taxon>
        <taxon>Bacteroidia</taxon>
        <taxon>Bacteroidales</taxon>
        <taxon>Prevotellaceae</taxon>
        <taxon>Prevotella</taxon>
    </lineage>
</organism>
<feature type="domain" description="RagB/SusD" evidence="7">
    <location>
        <begin position="263"/>
        <end position="549"/>
    </location>
</feature>
<feature type="signal peptide" evidence="6">
    <location>
        <begin position="1"/>
        <end position="19"/>
    </location>
</feature>
<comment type="subcellular location">
    <subcellularLocation>
        <location evidence="1">Cell outer membrane</location>
    </subcellularLocation>
</comment>
<comment type="caution">
    <text evidence="9">The sequence shown here is derived from an EMBL/GenBank/DDBJ whole genome shotgun (WGS) entry which is preliminary data.</text>
</comment>
<dbReference type="PROSITE" id="PS51257">
    <property type="entry name" value="PROKAR_LIPOPROTEIN"/>
    <property type="match status" value="1"/>
</dbReference>
<keyword evidence="5" id="KW-0998">Cell outer membrane</keyword>
<reference evidence="9 10" key="1">
    <citation type="submission" date="2021-01" db="EMBL/GenBank/DDBJ databases">
        <title>Prevotella A2931 sp. nov.</title>
        <authorList>
            <person name="Buhl M."/>
            <person name="Oberhettinger P."/>
        </authorList>
    </citation>
    <scope>NUCLEOTIDE SEQUENCE [LARGE SCALE GENOMIC DNA]</scope>
    <source>
        <strain evidence="9 10">A2931</strain>
    </source>
</reference>
<name>A0ABS3M2C2_9BACT</name>
<feature type="domain" description="SusD-like N-terminal" evidence="8">
    <location>
        <begin position="22"/>
        <end position="227"/>
    </location>
</feature>
<keyword evidence="10" id="KW-1185">Reference proteome</keyword>
<dbReference type="SUPFAM" id="SSF48452">
    <property type="entry name" value="TPR-like"/>
    <property type="match status" value="1"/>
</dbReference>
<protein>
    <submittedName>
        <fullName evidence="9">RagB/SusD family nutrient uptake outer membrane protein</fullName>
    </submittedName>
</protein>
<dbReference type="Proteomes" id="UP000664265">
    <property type="component" value="Unassembled WGS sequence"/>
</dbReference>
<dbReference type="InterPro" id="IPR033985">
    <property type="entry name" value="SusD-like_N"/>
</dbReference>
<dbReference type="Gene3D" id="1.25.40.390">
    <property type="match status" value="1"/>
</dbReference>